<evidence type="ECO:0000313" key="3">
    <source>
        <dbReference type="EMBL" id="MFD2188288.1"/>
    </source>
</evidence>
<accession>A0ABW5AZ07</accession>
<feature type="domain" description="YcxB-like C-terminal" evidence="2">
    <location>
        <begin position="85"/>
        <end position="153"/>
    </location>
</feature>
<gene>
    <name evidence="3" type="ORF">ACFSJT_15900</name>
</gene>
<dbReference type="RefSeq" id="WP_378321314.1">
    <property type="nucleotide sequence ID" value="NZ_JBHUHY010000016.1"/>
</dbReference>
<evidence type="ECO:0000259" key="2">
    <source>
        <dbReference type="Pfam" id="PF14317"/>
    </source>
</evidence>
<keyword evidence="4" id="KW-1185">Reference proteome</keyword>
<dbReference type="InterPro" id="IPR025588">
    <property type="entry name" value="YcxB-like_C"/>
</dbReference>
<feature type="transmembrane region" description="Helical" evidence="1">
    <location>
        <begin position="46"/>
        <end position="68"/>
    </location>
</feature>
<dbReference type="Pfam" id="PF14317">
    <property type="entry name" value="YcxB"/>
    <property type="match status" value="1"/>
</dbReference>
<dbReference type="EMBL" id="JBHUHY010000016">
    <property type="protein sequence ID" value="MFD2188288.1"/>
    <property type="molecule type" value="Genomic_DNA"/>
</dbReference>
<feature type="transmembrane region" description="Helical" evidence="1">
    <location>
        <begin position="21"/>
        <end position="40"/>
    </location>
</feature>
<reference evidence="4" key="1">
    <citation type="journal article" date="2019" name="Int. J. Syst. Evol. Microbiol.">
        <title>The Global Catalogue of Microorganisms (GCM) 10K type strain sequencing project: providing services to taxonomists for standard genome sequencing and annotation.</title>
        <authorList>
            <consortium name="The Broad Institute Genomics Platform"/>
            <consortium name="The Broad Institute Genome Sequencing Center for Infectious Disease"/>
            <person name="Wu L."/>
            <person name="Ma J."/>
        </authorList>
    </citation>
    <scope>NUCLEOTIDE SEQUENCE [LARGE SCALE GENOMIC DNA]</scope>
    <source>
        <strain evidence="4">DT92</strain>
    </source>
</reference>
<keyword evidence="1" id="KW-0812">Transmembrane</keyword>
<protein>
    <submittedName>
        <fullName evidence="3">YcxB family protein</fullName>
    </submittedName>
</protein>
<keyword evidence="1" id="KW-0472">Membrane</keyword>
<sequence>MVTIRIVVNFKYALKGKFYQFFKKSMYLYLAASLLIGYANPLENQGIFISGMIYFLILCSIVFFLYILMAFIMPPIIGFDADVTFTENEIILKHRNKNDIEKRDWTTIKKIDESKTMFYLHVDRRALAARSGANLFYIPKDKLSKEALELFKEKKKAL</sequence>
<dbReference type="Proteomes" id="UP001597344">
    <property type="component" value="Unassembled WGS sequence"/>
</dbReference>
<proteinExistence type="predicted"/>
<name>A0ABW5AZ07_9FLAO</name>
<organism evidence="3 4">
    <name type="scientific">Aquimarina celericrescens</name>
    <dbReference type="NCBI Taxonomy" id="1964542"/>
    <lineage>
        <taxon>Bacteria</taxon>
        <taxon>Pseudomonadati</taxon>
        <taxon>Bacteroidota</taxon>
        <taxon>Flavobacteriia</taxon>
        <taxon>Flavobacteriales</taxon>
        <taxon>Flavobacteriaceae</taxon>
        <taxon>Aquimarina</taxon>
    </lineage>
</organism>
<keyword evidence="1" id="KW-1133">Transmembrane helix</keyword>
<evidence type="ECO:0000313" key="4">
    <source>
        <dbReference type="Proteomes" id="UP001597344"/>
    </source>
</evidence>
<comment type="caution">
    <text evidence="3">The sequence shown here is derived from an EMBL/GenBank/DDBJ whole genome shotgun (WGS) entry which is preliminary data.</text>
</comment>
<evidence type="ECO:0000256" key="1">
    <source>
        <dbReference type="SAM" id="Phobius"/>
    </source>
</evidence>